<evidence type="ECO:0000313" key="4">
    <source>
        <dbReference type="Proteomes" id="UP000821866"/>
    </source>
</evidence>
<dbReference type="GO" id="GO:0016485">
    <property type="term" value="P:protein processing"/>
    <property type="evidence" value="ECO:0007669"/>
    <property type="project" value="TreeGrafter"/>
</dbReference>
<dbReference type="SUPFAM" id="SSF55486">
    <property type="entry name" value="Metalloproteases ('zincins'), catalytic domain"/>
    <property type="match status" value="1"/>
</dbReference>
<dbReference type="Gene3D" id="1.10.1380.10">
    <property type="entry name" value="Neutral endopeptidase , domain2"/>
    <property type="match status" value="1"/>
</dbReference>
<evidence type="ECO:0000259" key="2">
    <source>
        <dbReference type="Pfam" id="PF01431"/>
    </source>
</evidence>
<dbReference type="Gene3D" id="3.40.390.10">
    <property type="entry name" value="Collagenase (Catalytic Domain)"/>
    <property type="match status" value="1"/>
</dbReference>
<proteinExistence type="inferred from homology"/>
<dbReference type="InterPro" id="IPR000718">
    <property type="entry name" value="Peptidase_M13"/>
</dbReference>
<dbReference type="EMBL" id="JABSTU010000001">
    <property type="protein sequence ID" value="KAH8040472.1"/>
    <property type="molecule type" value="Genomic_DNA"/>
</dbReference>
<gene>
    <name evidence="3" type="ORF">HPB51_010709</name>
</gene>
<evidence type="ECO:0000256" key="1">
    <source>
        <dbReference type="ARBA" id="ARBA00007357"/>
    </source>
</evidence>
<dbReference type="InterPro" id="IPR018497">
    <property type="entry name" value="Peptidase_M13_C"/>
</dbReference>
<dbReference type="PANTHER" id="PTHR11733">
    <property type="entry name" value="ZINC METALLOPROTEASE FAMILY M13 NEPRILYSIN-RELATED"/>
    <property type="match status" value="1"/>
</dbReference>
<dbReference type="PANTHER" id="PTHR11733:SF167">
    <property type="entry name" value="FI17812P1-RELATED"/>
    <property type="match status" value="1"/>
</dbReference>
<dbReference type="GO" id="GO:0004222">
    <property type="term" value="F:metalloendopeptidase activity"/>
    <property type="evidence" value="ECO:0007669"/>
    <property type="project" value="InterPro"/>
</dbReference>
<dbReference type="InterPro" id="IPR024079">
    <property type="entry name" value="MetalloPept_cat_dom_sf"/>
</dbReference>
<comment type="similarity">
    <text evidence="1">Belongs to the peptidase M13 family.</text>
</comment>
<dbReference type="AlphaFoldDB" id="A0A9J6F2X9"/>
<reference evidence="3" key="2">
    <citation type="submission" date="2021-09" db="EMBL/GenBank/DDBJ databases">
        <authorList>
            <person name="Jia N."/>
            <person name="Wang J."/>
            <person name="Shi W."/>
            <person name="Du L."/>
            <person name="Sun Y."/>
            <person name="Zhan W."/>
            <person name="Jiang J."/>
            <person name="Wang Q."/>
            <person name="Zhang B."/>
            <person name="Ji P."/>
            <person name="Sakyi L.B."/>
            <person name="Cui X."/>
            <person name="Yuan T."/>
            <person name="Jiang B."/>
            <person name="Yang W."/>
            <person name="Lam T.T.-Y."/>
            <person name="Chang Q."/>
            <person name="Ding S."/>
            <person name="Wang X."/>
            <person name="Zhu J."/>
            <person name="Ruan X."/>
            <person name="Zhao L."/>
            <person name="Wei J."/>
            <person name="Que T."/>
            <person name="Du C."/>
            <person name="Cheng J."/>
            <person name="Dai P."/>
            <person name="Han X."/>
            <person name="Huang E."/>
            <person name="Gao Y."/>
            <person name="Liu J."/>
            <person name="Shao H."/>
            <person name="Ye R."/>
            <person name="Li L."/>
            <person name="Wei W."/>
            <person name="Wang X."/>
            <person name="Wang C."/>
            <person name="Huo Q."/>
            <person name="Li W."/>
            <person name="Guo W."/>
            <person name="Chen H."/>
            <person name="Chen S."/>
            <person name="Zhou L."/>
            <person name="Zhou L."/>
            <person name="Ni X."/>
            <person name="Tian J."/>
            <person name="Zhou Y."/>
            <person name="Sheng Y."/>
            <person name="Liu T."/>
            <person name="Pan Y."/>
            <person name="Xia L."/>
            <person name="Li J."/>
            <person name="Zhao F."/>
            <person name="Cao W."/>
        </authorList>
    </citation>
    <scope>NUCLEOTIDE SEQUENCE</scope>
    <source>
        <strain evidence="3">Rmic-2018</strain>
        <tissue evidence="3">Larvae</tissue>
    </source>
</reference>
<accession>A0A9J6F2X9</accession>
<dbReference type="PRINTS" id="PR00786">
    <property type="entry name" value="NEPRILYSIN"/>
</dbReference>
<dbReference type="Pfam" id="PF01431">
    <property type="entry name" value="Peptidase_M13"/>
    <property type="match status" value="1"/>
</dbReference>
<feature type="domain" description="Peptidase M13 C-terminal" evidence="2">
    <location>
        <begin position="105"/>
        <end position="182"/>
    </location>
</feature>
<keyword evidence="4" id="KW-1185">Reference proteome</keyword>
<protein>
    <recommendedName>
        <fullName evidence="2">Peptidase M13 C-terminal domain-containing protein</fullName>
    </recommendedName>
</protein>
<evidence type="ECO:0000313" key="3">
    <source>
        <dbReference type="EMBL" id="KAH8040472.1"/>
    </source>
</evidence>
<dbReference type="Proteomes" id="UP000821866">
    <property type="component" value="Chromosome 1"/>
</dbReference>
<comment type="caution">
    <text evidence="3">The sequence shown here is derived from an EMBL/GenBank/DDBJ whole genome shotgun (WGS) entry which is preliminary data.</text>
</comment>
<dbReference type="InterPro" id="IPR042089">
    <property type="entry name" value="Peptidase_M13_dom_2"/>
</dbReference>
<dbReference type="PROSITE" id="PS51885">
    <property type="entry name" value="NEPRILYSIN"/>
    <property type="match status" value="1"/>
</dbReference>
<sequence>MLDEVRHMVFRVKAVFSEALNSSSWLTSTFRTRFKNTLDGIKVLIGSPGDRIKPEFVERFYEPLHDVPVDRLFPSWIQGRRLNTHYQWKEQKSWLYNEQSARAFFTGSTVVIPTGHVHQPIFYEYGPPALNYAGIGMTLGHEFMHAFDVGHLRKDFWESKEVKNEYTKRALCLRRSHRSVASLALYDTSRVLDKLLLSLSA</sequence>
<reference evidence="3" key="1">
    <citation type="journal article" date="2020" name="Cell">
        <title>Large-Scale Comparative Analyses of Tick Genomes Elucidate Their Genetic Diversity and Vector Capacities.</title>
        <authorList>
            <consortium name="Tick Genome and Microbiome Consortium (TIGMIC)"/>
            <person name="Jia N."/>
            <person name="Wang J."/>
            <person name="Shi W."/>
            <person name="Du L."/>
            <person name="Sun Y."/>
            <person name="Zhan W."/>
            <person name="Jiang J.F."/>
            <person name="Wang Q."/>
            <person name="Zhang B."/>
            <person name="Ji P."/>
            <person name="Bell-Sakyi L."/>
            <person name="Cui X.M."/>
            <person name="Yuan T.T."/>
            <person name="Jiang B.G."/>
            <person name="Yang W.F."/>
            <person name="Lam T.T."/>
            <person name="Chang Q.C."/>
            <person name="Ding S.J."/>
            <person name="Wang X.J."/>
            <person name="Zhu J.G."/>
            <person name="Ruan X.D."/>
            <person name="Zhao L."/>
            <person name="Wei J.T."/>
            <person name="Ye R.Z."/>
            <person name="Que T.C."/>
            <person name="Du C.H."/>
            <person name="Zhou Y.H."/>
            <person name="Cheng J.X."/>
            <person name="Dai P.F."/>
            <person name="Guo W.B."/>
            <person name="Han X.H."/>
            <person name="Huang E.J."/>
            <person name="Li L.F."/>
            <person name="Wei W."/>
            <person name="Gao Y.C."/>
            <person name="Liu J.Z."/>
            <person name="Shao H.Z."/>
            <person name="Wang X."/>
            <person name="Wang C.C."/>
            <person name="Yang T.C."/>
            <person name="Huo Q.B."/>
            <person name="Li W."/>
            <person name="Chen H.Y."/>
            <person name="Chen S.E."/>
            <person name="Zhou L.G."/>
            <person name="Ni X.B."/>
            <person name="Tian J.H."/>
            <person name="Sheng Y."/>
            <person name="Liu T."/>
            <person name="Pan Y.S."/>
            <person name="Xia L.Y."/>
            <person name="Li J."/>
            <person name="Zhao F."/>
            <person name="Cao W.C."/>
        </authorList>
    </citation>
    <scope>NUCLEOTIDE SEQUENCE</scope>
    <source>
        <strain evidence="3">Rmic-2018</strain>
    </source>
</reference>
<organism evidence="3 4">
    <name type="scientific">Rhipicephalus microplus</name>
    <name type="common">Cattle tick</name>
    <name type="synonym">Boophilus microplus</name>
    <dbReference type="NCBI Taxonomy" id="6941"/>
    <lineage>
        <taxon>Eukaryota</taxon>
        <taxon>Metazoa</taxon>
        <taxon>Ecdysozoa</taxon>
        <taxon>Arthropoda</taxon>
        <taxon>Chelicerata</taxon>
        <taxon>Arachnida</taxon>
        <taxon>Acari</taxon>
        <taxon>Parasitiformes</taxon>
        <taxon>Ixodida</taxon>
        <taxon>Ixodoidea</taxon>
        <taxon>Ixodidae</taxon>
        <taxon>Rhipicephalinae</taxon>
        <taxon>Rhipicephalus</taxon>
        <taxon>Boophilus</taxon>
    </lineage>
</organism>
<name>A0A9J6F2X9_RHIMP</name>
<dbReference type="VEuPathDB" id="VectorBase:LOC119186396"/>
<dbReference type="GO" id="GO:0005886">
    <property type="term" value="C:plasma membrane"/>
    <property type="evidence" value="ECO:0007669"/>
    <property type="project" value="TreeGrafter"/>
</dbReference>